<dbReference type="EMBL" id="WHNX01000011">
    <property type="protein sequence ID" value="MPW25890.1"/>
    <property type="molecule type" value="Genomic_DNA"/>
</dbReference>
<accession>A0A6A7K8Y1</accession>
<dbReference type="Pfam" id="PF02915">
    <property type="entry name" value="Rubrerythrin"/>
    <property type="match status" value="1"/>
</dbReference>
<dbReference type="PANTHER" id="PTHR33531">
    <property type="entry name" value="RUBRERYTHRIN SUBFAMILY"/>
    <property type="match status" value="1"/>
</dbReference>
<dbReference type="InterPro" id="IPR012347">
    <property type="entry name" value="Ferritin-like"/>
</dbReference>
<comment type="caution">
    <text evidence="2">The sequence shown here is derived from an EMBL/GenBank/DDBJ whole genome shotgun (WGS) entry which is preliminary data.</text>
</comment>
<protein>
    <submittedName>
        <fullName evidence="2">Rubrerythrin</fullName>
    </submittedName>
</protein>
<dbReference type="Gene3D" id="1.20.1260.10">
    <property type="match status" value="1"/>
</dbReference>
<evidence type="ECO:0000259" key="1">
    <source>
        <dbReference type="Pfam" id="PF02915"/>
    </source>
</evidence>
<reference evidence="2 3" key="1">
    <citation type="submission" date="2019-10" db="EMBL/GenBank/DDBJ databases">
        <title>Alkalibaculum tamaniensis sp.nov., a new alkaliphilic acetogen, isolated on methoxylated aromatics from a mud volcano.</title>
        <authorList>
            <person name="Khomyakova M.A."/>
            <person name="Merkel A.Y."/>
            <person name="Bonch-Osmolovskaya E.A."/>
            <person name="Slobodkin A.I."/>
        </authorList>
    </citation>
    <scope>NUCLEOTIDE SEQUENCE [LARGE SCALE GENOMIC DNA]</scope>
    <source>
        <strain evidence="2 3">M08DMB</strain>
    </source>
</reference>
<evidence type="ECO:0000313" key="3">
    <source>
        <dbReference type="Proteomes" id="UP000440004"/>
    </source>
</evidence>
<proteinExistence type="predicted"/>
<dbReference type="InterPro" id="IPR009078">
    <property type="entry name" value="Ferritin-like_SF"/>
</dbReference>
<dbReference type="RefSeq" id="WP_152803800.1">
    <property type="nucleotide sequence ID" value="NZ_WHNX01000011.1"/>
</dbReference>
<evidence type="ECO:0000313" key="2">
    <source>
        <dbReference type="EMBL" id="MPW25890.1"/>
    </source>
</evidence>
<dbReference type="Proteomes" id="UP000440004">
    <property type="component" value="Unassembled WGS sequence"/>
</dbReference>
<dbReference type="GO" id="GO:0016491">
    <property type="term" value="F:oxidoreductase activity"/>
    <property type="evidence" value="ECO:0007669"/>
    <property type="project" value="InterPro"/>
</dbReference>
<dbReference type="AlphaFoldDB" id="A0A6A7K8Y1"/>
<dbReference type="InterPro" id="IPR003251">
    <property type="entry name" value="Rr_diiron-bd_dom"/>
</dbReference>
<feature type="domain" description="Rubrerythrin diiron-binding" evidence="1">
    <location>
        <begin position="4"/>
        <end position="139"/>
    </location>
</feature>
<gene>
    <name evidence="2" type="ORF">GC105_08815</name>
</gene>
<dbReference type="GO" id="GO:0046872">
    <property type="term" value="F:metal ion binding"/>
    <property type="evidence" value="ECO:0007669"/>
    <property type="project" value="InterPro"/>
</dbReference>
<organism evidence="2 3">
    <name type="scientific">Alkalibaculum sporogenes</name>
    <dbReference type="NCBI Taxonomy" id="2655001"/>
    <lineage>
        <taxon>Bacteria</taxon>
        <taxon>Bacillati</taxon>
        <taxon>Bacillota</taxon>
        <taxon>Clostridia</taxon>
        <taxon>Eubacteriales</taxon>
        <taxon>Eubacteriaceae</taxon>
        <taxon>Alkalibaculum</taxon>
    </lineage>
</organism>
<name>A0A6A7K8Y1_9FIRM</name>
<dbReference type="PANTHER" id="PTHR33531:SF7">
    <property type="entry name" value="HYPOTHETICAL MEMBRANE PROTEIN, CONSERVED"/>
    <property type="match status" value="1"/>
</dbReference>
<dbReference type="CDD" id="cd01045">
    <property type="entry name" value="Ferritin_like_AB"/>
    <property type="match status" value="1"/>
</dbReference>
<dbReference type="SUPFAM" id="SSF47240">
    <property type="entry name" value="Ferritin-like"/>
    <property type="match status" value="1"/>
</dbReference>
<keyword evidence="3" id="KW-1185">Reference proteome</keyword>
<sequence>MNSIEFAINMELEGEKYYTEQAELNRDNNLSTVFLILAKDERDHADILRNKSKNLPFELNKSNVLTESKGIFKQLGEGKSIINDTALQLDVYKSALDTEKRSIDLYKDLLDQTEDEREKEVFEFLVEQEEEHYKILNELIILLTRPEEWIESAEFGIRKDY</sequence>